<dbReference type="InterPro" id="IPR036322">
    <property type="entry name" value="WD40_repeat_dom_sf"/>
</dbReference>
<dbReference type="SUPFAM" id="SSF50978">
    <property type="entry name" value="WD40 repeat-like"/>
    <property type="match status" value="1"/>
</dbReference>
<dbReference type="InterPro" id="IPR015943">
    <property type="entry name" value="WD40/YVTN_repeat-like_dom_sf"/>
</dbReference>
<evidence type="ECO:0000313" key="5">
    <source>
        <dbReference type="Proteomes" id="UP000023152"/>
    </source>
</evidence>
<reference evidence="4 5" key="1">
    <citation type="journal article" date="2013" name="Curr. Biol.">
        <title>The Genome of the Foraminiferan Reticulomyxa filosa.</title>
        <authorList>
            <person name="Glockner G."/>
            <person name="Hulsmann N."/>
            <person name="Schleicher M."/>
            <person name="Noegel A.A."/>
            <person name="Eichinger L."/>
            <person name="Gallinger C."/>
            <person name="Pawlowski J."/>
            <person name="Sierra R."/>
            <person name="Euteneuer U."/>
            <person name="Pillet L."/>
            <person name="Moustafa A."/>
            <person name="Platzer M."/>
            <person name="Groth M."/>
            <person name="Szafranski K."/>
            <person name="Schliwa M."/>
        </authorList>
    </citation>
    <scope>NUCLEOTIDE SEQUENCE [LARGE SCALE GENOMIC DNA]</scope>
</reference>
<evidence type="ECO:0000256" key="1">
    <source>
        <dbReference type="ARBA" id="ARBA00022574"/>
    </source>
</evidence>
<gene>
    <name evidence="4" type="ORF">RFI_31119</name>
</gene>
<evidence type="ECO:0000256" key="3">
    <source>
        <dbReference type="PROSITE-ProRule" id="PRU00221"/>
    </source>
</evidence>
<dbReference type="PANTHER" id="PTHR22847">
    <property type="entry name" value="WD40 REPEAT PROTEIN"/>
    <property type="match status" value="1"/>
</dbReference>
<dbReference type="InterPro" id="IPR001680">
    <property type="entry name" value="WD40_rpt"/>
</dbReference>
<feature type="repeat" description="WD" evidence="3">
    <location>
        <begin position="56"/>
        <end position="72"/>
    </location>
</feature>
<sequence>MSNCKFSEDIPHWICVTEFSPDGQTIVSYSWDATIRLWDIKSGLELMKLKGYTEIDHTIRLWDVNTGKDVQRTKCHSNASFCDSRISLWDVSTCEKLKELKGYSNPVRCARFLPEGQFIVSCSNDKTVRLLDVESRKEVKRLEGYPSTVKEVKYFPDSKSGDEIQTLDGHFQWIAGVDVSPDGNTVVSYSYDKKF</sequence>
<comment type="caution">
    <text evidence="4">The sequence shown here is derived from an EMBL/GenBank/DDBJ whole genome shotgun (WGS) entry which is preliminary data.</text>
</comment>
<keyword evidence="5" id="KW-1185">Reference proteome</keyword>
<accession>X6LWG8</accession>
<dbReference type="PROSITE" id="PS50294">
    <property type="entry name" value="WD_REPEATS_REGION"/>
    <property type="match status" value="1"/>
</dbReference>
<dbReference type="GO" id="GO:1990234">
    <property type="term" value="C:transferase complex"/>
    <property type="evidence" value="ECO:0007669"/>
    <property type="project" value="UniProtKB-ARBA"/>
</dbReference>
<keyword evidence="1 3" id="KW-0853">WD repeat</keyword>
<keyword evidence="2" id="KW-0677">Repeat</keyword>
<dbReference type="EMBL" id="ASPP01027284">
    <property type="protein sequence ID" value="ETO06278.1"/>
    <property type="molecule type" value="Genomic_DNA"/>
</dbReference>
<dbReference type="Gene3D" id="2.130.10.10">
    <property type="entry name" value="YVTN repeat-like/Quinoprotein amine dehydrogenase"/>
    <property type="match status" value="3"/>
</dbReference>
<dbReference type="PANTHER" id="PTHR22847:SF637">
    <property type="entry name" value="WD REPEAT DOMAIN 5B"/>
    <property type="match status" value="1"/>
</dbReference>
<feature type="repeat" description="WD" evidence="3">
    <location>
        <begin position="100"/>
        <end position="141"/>
    </location>
</feature>
<evidence type="ECO:0000256" key="2">
    <source>
        <dbReference type="ARBA" id="ARBA00022737"/>
    </source>
</evidence>
<name>X6LWG8_RETFI</name>
<dbReference type="Proteomes" id="UP000023152">
    <property type="component" value="Unassembled WGS sequence"/>
</dbReference>
<dbReference type="Pfam" id="PF00400">
    <property type="entry name" value="WD40"/>
    <property type="match status" value="3"/>
</dbReference>
<feature type="repeat" description="WD" evidence="3">
    <location>
        <begin position="19"/>
        <end position="48"/>
    </location>
</feature>
<evidence type="ECO:0000313" key="4">
    <source>
        <dbReference type="EMBL" id="ETO06278.1"/>
    </source>
</evidence>
<organism evidence="4 5">
    <name type="scientific">Reticulomyxa filosa</name>
    <dbReference type="NCBI Taxonomy" id="46433"/>
    <lineage>
        <taxon>Eukaryota</taxon>
        <taxon>Sar</taxon>
        <taxon>Rhizaria</taxon>
        <taxon>Retaria</taxon>
        <taxon>Foraminifera</taxon>
        <taxon>Monothalamids</taxon>
        <taxon>Reticulomyxidae</taxon>
        <taxon>Reticulomyxa</taxon>
    </lineage>
</organism>
<dbReference type="AlphaFoldDB" id="X6LWG8"/>
<dbReference type="PROSITE" id="PS50082">
    <property type="entry name" value="WD_REPEATS_2"/>
    <property type="match status" value="3"/>
</dbReference>
<dbReference type="SMART" id="SM00320">
    <property type="entry name" value="WD40"/>
    <property type="match status" value="3"/>
</dbReference>
<protein>
    <submittedName>
        <fullName evidence="4">WD-40 repeat protein</fullName>
    </submittedName>
</protein>
<proteinExistence type="predicted"/>